<dbReference type="PANTHER" id="PTHR12277">
    <property type="entry name" value="ALPHA/BETA HYDROLASE DOMAIN-CONTAINING PROTEIN"/>
    <property type="match status" value="1"/>
</dbReference>
<keyword evidence="3" id="KW-1185">Reference proteome</keyword>
<organism evidence="2 3">
    <name type="scientific">Myroides phaeus</name>
    <dbReference type="NCBI Taxonomy" id="702745"/>
    <lineage>
        <taxon>Bacteria</taxon>
        <taxon>Pseudomonadati</taxon>
        <taxon>Bacteroidota</taxon>
        <taxon>Flavobacteriia</taxon>
        <taxon>Flavobacteriales</taxon>
        <taxon>Flavobacteriaceae</taxon>
        <taxon>Myroides</taxon>
    </lineage>
</organism>
<dbReference type="SUPFAM" id="SSF53474">
    <property type="entry name" value="alpha/beta-Hydrolases"/>
    <property type="match status" value="1"/>
</dbReference>
<reference evidence="3" key="1">
    <citation type="submission" date="2016-10" db="EMBL/GenBank/DDBJ databases">
        <authorList>
            <person name="Varghese N."/>
            <person name="Submissions S."/>
        </authorList>
    </citation>
    <scope>NUCLEOTIDE SEQUENCE [LARGE SCALE GENOMIC DNA]</scope>
    <source>
        <strain evidence="3">DSM 23313</strain>
    </source>
</reference>
<sequence length="275" mass="31723">MFKKYFILVFLLATTIMRAVEPIKEYVDHPLNSISNISFEAVEITTEDNFSLKSWICMPAKEVDKHRVFVLAYGDSGNMSYYVRQVLEMVKQGYTIVMFDYRGYGESQAFEMETTMLYYDEFVTDLKAVVNYSKTRFKQPVGVWALSMGSIPATLLYSQDKFDYMVVEGFVSSPTLIIEKVKSHLQQEYKLPPSASEYEKALSRLSLPMLLFAGDRDGLTTPDESRRAKYLNAKNELVFFKGTHLQGFQALSNEYHGQRYIEAIDNFFDINLAKK</sequence>
<evidence type="ECO:0000313" key="2">
    <source>
        <dbReference type="EMBL" id="SDH59939.1"/>
    </source>
</evidence>
<dbReference type="Gene3D" id="3.40.50.1820">
    <property type="entry name" value="alpha/beta hydrolase"/>
    <property type="match status" value="1"/>
</dbReference>
<accession>A0A1G8DR35</accession>
<proteinExistence type="predicted"/>
<protein>
    <recommendedName>
        <fullName evidence="1">Serine aminopeptidase S33 domain-containing protein</fullName>
    </recommendedName>
</protein>
<dbReference type="AlphaFoldDB" id="A0A1G8DR35"/>
<dbReference type="InterPro" id="IPR029058">
    <property type="entry name" value="AB_hydrolase_fold"/>
</dbReference>
<evidence type="ECO:0000313" key="3">
    <source>
        <dbReference type="Proteomes" id="UP000243588"/>
    </source>
</evidence>
<dbReference type="STRING" id="702745.SAMN05421818_1083"/>
<dbReference type="InterPro" id="IPR022742">
    <property type="entry name" value="Hydrolase_4"/>
</dbReference>
<dbReference type="Pfam" id="PF12146">
    <property type="entry name" value="Hydrolase_4"/>
    <property type="match status" value="1"/>
</dbReference>
<dbReference type="RefSeq" id="WP_090407397.1">
    <property type="nucleotide sequence ID" value="NZ_FNDQ01000008.1"/>
</dbReference>
<dbReference type="EMBL" id="FNDQ01000008">
    <property type="protein sequence ID" value="SDH59939.1"/>
    <property type="molecule type" value="Genomic_DNA"/>
</dbReference>
<dbReference type="PANTHER" id="PTHR12277:SF81">
    <property type="entry name" value="PROTEIN ABHD13"/>
    <property type="match status" value="1"/>
</dbReference>
<gene>
    <name evidence="2" type="ORF">SAMN05421818_1083</name>
</gene>
<name>A0A1G8DR35_9FLAO</name>
<dbReference type="Proteomes" id="UP000243588">
    <property type="component" value="Unassembled WGS sequence"/>
</dbReference>
<feature type="domain" description="Serine aminopeptidase S33" evidence="1">
    <location>
        <begin position="68"/>
        <end position="174"/>
    </location>
</feature>
<evidence type="ECO:0000259" key="1">
    <source>
        <dbReference type="Pfam" id="PF12146"/>
    </source>
</evidence>